<reference evidence="3" key="1">
    <citation type="journal article" date="2012" name="G3 (Bethesda)">
        <title>Pichia sorbitophila, an interspecies yeast hybrid reveals early steps of genome resolution following polyploidization.</title>
        <authorList>
            <person name="Leh Louis V."/>
            <person name="Despons L."/>
            <person name="Friedrich A."/>
            <person name="Martin T."/>
            <person name="Durrens P."/>
            <person name="Casaregola S."/>
            <person name="Neuveglise C."/>
            <person name="Fairhead C."/>
            <person name="Marck C."/>
            <person name="Cruz J.A."/>
            <person name="Straub M.L."/>
            <person name="Kugler V."/>
            <person name="Sacerdot C."/>
            <person name="Uzunov Z."/>
            <person name="Thierry A."/>
            <person name="Weiss S."/>
            <person name="Bleykasten C."/>
            <person name="De Montigny J."/>
            <person name="Jacques N."/>
            <person name="Jung P."/>
            <person name="Lemaire M."/>
            <person name="Mallet S."/>
            <person name="Morel G."/>
            <person name="Richard G.F."/>
            <person name="Sarkar A."/>
            <person name="Savel G."/>
            <person name="Schacherer J."/>
            <person name="Seret M.L."/>
            <person name="Talla E."/>
            <person name="Samson G."/>
            <person name="Jubin C."/>
            <person name="Poulain J."/>
            <person name="Vacherie B."/>
            <person name="Barbe V."/>
            <person name="Pelletier E."/>
            <person name="Sherman D.J."/>
            <person name="Westhof E."/>
            <person name="Weissenbach J."/>
            <person name="Baret P.V."/>
            <person name="Wincker P."/>
            <person name="Gaillardin C."/>
            <person name="Dujon B."/>
            <person name="Souciet J.L."/>
        </authorList>
    </citation>
    <scope>NUCLEOTIDE SEQUENCE [LARGE SCALE GENOMIC DNA]</scope>
    <source>
        <strain evidence="3">CBS 270.75 / DBVPG 7215 / KCTC 17166 / NRRL Y-17582</strain>
    </source>
</reference>
<name>G8JQS3_ERECY</name>
<feature type="region of interest" description="Disordered" evidence="1">
    <location>
        <begin position="37"/>
        <end position="93"/>
    </location>
</feature>
<evidence type="ECO:0000313" key="2">
    <source>
        <dbReference type="EMBL" id="AET39057.1"/>
    </source>
</evidence>
<evidence type="ECO:0000313" key="3">
    <source>
        <dbReference type="Proteomes" id="UP000006790"/>
    </source>
</evidence>
<evidence type="ECO:0008006" key="4">
    <source>
        <dbReference type="Google" id="ProtNLM"/>
    </source>
</evidence>
<dbReference type="AlphaFoldDB" id="G8JQS3"/>
<proteinExistence type="predicted"/>
<dbReference type="EMBL" id="CP002499">
    <property type="protein sequence ID" value="AET39057.1"/>
    <property type="molecule type" value="Genomic_DNA"/>
</dbReference>
<dbReference type="OMA" id="KPWINAN"/>
<dbReference type="RefSeq" id="XP_003645874.1">
    <property type="nucleotide sequence ID" value="XM_003645826.1"/>
</dbReference>
<dbReference type="Proteomes" id="UP000006790">
    <property type="component" value="Chromosome 3"/>
</dbReference>
<gene>
    <name evidence="2" type="ordered locus">Ecym_3591</name>
</gene>
<keyword evidence="3" id="KW-1185">Reference proteome</keyword>
<accession>G8JQS3</accession>
<dbReference type="KEGG" id="erc:Ecym_3591"/>
<organism evidence="2 3">
    <name type="scientific">Eremothecium cymbalariae (strain CBS 270.75 / DBVPG 7215 / KCTC 17166 / NRRL Y-17582)</name>
    <name type="common">Yeast</name>
    <dbReference type="NCBI Taxonomy" id="931890"/>
    <lineage>
        <taxon>Eukaryota</taxon>
        <taxon>Fungi</taxon>
        <taxon>Dikarya</taxon>
        <taxon>Ascomycota</taxon>
        <taxon>Saccharomycotina</taxon>
        <taxon>Saccharomycetes</taxon>
        <taxon>Saccharomycetales</taxon>
        <taxon>Saccharomycetaceae</taxon>
        <taxon>Eremothecium</taxon>
    </lineage>
</organism>
<dbReference type="eggNOG" id="ENOG502S2AE">
    <property type="taxonomic scope" value="Eukaryota"/>
</dbReference>
<evidence type="ECO:0000256" key="1">
    <source>
        <dbReference type="SAM" id="MobiDB-lite"/>
    </source>
</evidence>
<dbReference type="OrthoDB" id="4049658at2759"/>
<dbReference type="InParanoid" id="G8JQS3"/>
<dbReference type="HOGENOM" id="CLU_071897_0_0_1"/>
<dbReference type="STRING" id="931890.G8JQS3"/>
<sequence length="324" mass="37009">MLRSTFSHISKRFSSSKVSSEYLQSLLQRVQEVKILSHRNLDNRSRNRPQKASSQGNTRPRKPRNHMNHANLKSQTGRNIISTSKVNSSVKRRSPKLKEYADNNNIYNDLVSNISDKARKTSAHGKQVKSSGKMSKKTVPGLIMKKQNVNNELQMFSHSENYCPSVPTRLSLLKYMPNLGINYSSKLTNYAVESLKESRFPFHRPFNSGMSSTDQGSITNERVILKPQDNGMVKLDKEPLTENFKVPLDYEYLKSFVKGRYEELDPYTADAFAEIVNTKSRQKELLANSEIVRLSVQQSNMKVDQRKLLFEVCSGLKKVSALKQ</sequence>
<feature type="compositionally biased region" description="Polar residues" evidence="1">
    <location>
        <begin position="71"/>
        <end position="89"/>
    </location>
</feature>
<dbReference type="GeneID" id="11472337"/>
<dbReference type="FunCoup" id="G8JQS3">
    <property type="interactions" value="108"/>
</dbReference>
<protein>
    <recommendedName>
        <fullName evidence="4">37S ribosomal protein RSM28, mitochondrial</fullName>
    </recommendedName>
</protein>